<protein>
    <recommendedName>
        <fullName evidence="3">D-aminoacyl-tRNA deacylase</fullName>
    </recommendedName>
</protein>
<dbReference type="GO" id="GO:0005737">
    <property type="term" value="C:cytoplasm"/>
    <property type="evidence" value="ECO:0007669"/>
    <property type="project" value="InterPro"/>
</dbReference>
<gene>
    <name evidence="1" type="ORF">EVOR1521_LOCUS20794</name>
</gene>
<comment type="caution">
    <text evidence="1">The sequence shown here is derived from an EMBL/GenBank/DDBJ whole genome shotgun (WGS) entry which is preliminary data.</text>
</comment>
<dbReference type="SUPFAM" id="SSF69500">
    <property type="entry name" value="DTD-like"/>
    <property type="match status" value="1"/>
</dbReference>
<reference evidence="1" key="1">
    <citation type="submission" date="2023-08" db="EMBL/GenBank/DDBJ databases">
        <authorList>
            <person name="Chen Y."/>
            <person name="Shah S."/>
            <person name="Dougan E. K."/>
            <person name="Thang M."/>
            <person name="Chan C."/>
        </authorList>
    </citation>
    <scope>NUCLEOTIDE SEQUENCE</scope>
</reference>
<dbReference type="EMBL" id="CAUJNA010003237">
    <property type="protein sequence ID" value="CAJ1396595.1"/>
    <property type="molecule type" value="Genomic_DNA"/>
</dbReference>
<proteinExistence type="predicted"/>
<evidence type="ECO:0000313" key="1">
    <source>
        <dbReference type="EMBL" id="CAJ1396595.1"/>
    </source>
</evidence>
<dbReference type="GO" id="GO:0051499">
    <property type="term" value="F:D-aminoacyl-tRNA deacylase activity"/>
    <property type="evidence" value="ECO:0007669"/>
    <property type="project" value="InterPro"/>
</dbReference>
<accession>A0AA36IZ18</accession>
<evidence type="ECO:0000313" key="2">
    <source>
        <dbReference type="Proteomes" id="UP001178507"/>
    </source>
</evidence>
<dbReference type="Pfam" id="PF02580">
    <property type="entry name" value="Tyr_Deacylase"/>
    <property type="match status" value="1"/>
</dbReference>
<dbReference type="InterPro" id="IPR003732">
    <property type="entry name" value="Daa-tRNA_deacyls_DTD"/>
</dbReference>
<name>A0AA36IZ18_9DINO</name>
<evidence type="ECO:0008006" key="3">
    <source>
        <dbReference type="Google" id="ProtNLM"/>
    </source>
</evidence>
<keyword evidence="2" id="KW-1185">Reference proteome</keyword>
<dbReference type="Proteomes" id="UP001178507">
    <property type="component" value="Unassembled WGS sequence"/>
</dbReference>
<organism evidence="1 2">
    <name type="scientific">Effrenium voratum</name>
    <dbReference type="NCBI Taxonomy" id="2562239"/>
    <lineage>
        <taxon>Eukaryota</taxon>
        <taxon>Sar</taxon>
        <taxon>Alveolata</taxon>
        <taxon>Dinophyceae</taxon>
        <taxon>Suessiales</taxon>
        <taxon>Symbiodiniaceae</taxon>
        <taxon>Effrenium</taxon>
    </lineage>
</organism>
<dbReference type="InterPro" id="IPR023509">
    <property type="entry name" value="DTD-like_sf"/>
</dbReference>
<dbReference type="Gene3D" id="3.50.80.10">
    <property type="entry name" value="D-tyrosyl-tRNA(Tyr) deacylase"/>
    <property type="match status" value="1"/>
</dbReference>
<sequence length="50" mass="5572">MKLVIQRVTRASVQVDQKLASKIGRGLLVLLGIEQGASRIECARWLFDGF</sequence>
<dbReference type="AlphaFoldDB" id="A0AA36IZ18"/>